<gene>
    <name evidence="1" type="ORF">WJ0W_002564</name>
</gene>
<reference evidence="1" key="1">
    <citation type="submission" date="2022-06" db="EMBL/GenBank/DDBJ databases">
        <authorList>
            <person name="Dietemann V."/>
            <person name="Ory F."/>
            <person name="Dainat B."/>
            <person name="Oberhansli S."/>
        </authorList>
    </citation>
    <scope>NUCLEOTIDE SEQUENCE</scope>
    <source>
        <strain evidence="1">Ena-SAMPLE-TAB-26-04-2022-14:26:32:270-5432</strain>
    </source>
</reference>
<dbReference type="Proteomes" id="UP001154322">
    <property type="component" value="Unassembled WGS sequence"/>
</dbReference>
<evidence type="ECO:0000313" key="2">
    <source>
        <dbReference type="Proteomes" id="UP001154322"/>
    </source>
</evidence>
<dbReference type="EMBL" id="CALYLO010000003">
    <property type="protein sequence ID" value="CAH8245329.1"/>
    <property type="molecule type" value="Genomic_DNA"/>
</dbReference>
<dbReference type="RefSeq" id="WP_213427006.1">
    <property type="nucleotide sequence ID" value="NZ_AP031286.1"/>
</dbReference>
<comment type="caution">
    <text evidence="1">The sequence shown here is derived from an EMBL/GenBank/DDBJ whole genome shotgun (WGS) entry which is preliminary data.</text>
</comment>
<organism evidence="1 2">
    <name type="scientific">Paenibacillus melissococcoides</name>
    <dbReference type="NCBI Taxonomy" id="2912268"/>
    <lineage>
        <taxon>Bacteria</taxon>
        <taxon>Bacillati</taxon>
        <taxon>Bacillota</taxon>
        <taxon>Bacilli</taxon>
        <taxon>Bacillales</taxon>
        <taxon>Paenibacillaceae</taxon>
        <taxon>Paenibacillus</taxon>
    </lineage>
</organism>
<sequence>MLFSRTVRLPSFMLVGEYCESPEEMRRACRTLPFLPGSGLLPPEAHRYSIGLGMNGLYFAGLPYAQSLFHPEQAKQLTFHSFQGGIYRVSPLEADAADTEGKPMEGLALPEAVLPNGRHVVYEFRRTGNTYAESRLYIPVGRLSAEAGPSIRFRSRCLSRPAVA</sequence>
<proteinExistence type="predicted"/>
<name>A0ABM9G160_9BACL</name>
<keyword evidence="2" id="KW-1185">Reference proteome</keyword>
<evidence type="ECO:0000313" key="1">
    <source>
        <dbReference type="EMBL" id="CAH8245329.1"/>
    </source>
</evidence>
<protein>
    <submittedName>
        <fullName evidence="1">Uncharacterized protein</fullName>
    </submittedName>
</protein>
<accession>A0ABM9G160</accession>